<evidence type="ECO:0000313" key="3">
    <source>
        <dbReference type="Proteomes" id="UP000444721"/>
    </source>
</evidence>
<evidence type="ECO:0000313" key="2">
    <source>
        <dbReference type="EMBL" id="KAF0972221.1"/>
    </source>
</evidence>
<dbReference type="AlphaFoldDB" id="A0A6A5BBU6"/>
<dbReference type="VEuPathDB" id="AmoebaDB:FDP41_009529"/>
<comment type="caution">
    <text evidence="2">The sequence shown here is derived from an EMBL/GenBank/DDBJ whole genome shotgun (WGS) entry which is preliminary data.</text>
</comment>
<dbReference type="GeneID" id="68116745"/>
<gene>
    <name evidence="2" type="ORF">FDP41_009529</name>
</gene>
<dbReference type="Proteomes" id="UP000444721">
    <property type="component" value="Unassembled WGS sequence"/>
</dbReference>
<dbReference type="InterPro" id="IPR022742">
    <property type="entry name" value="Hydrolase_4"/>
</dbReference>
<dbReference type="Gene3D" id="3.40.50.1820">
    <property type="entry name" value="alpha/beta hydrolase"/>
    <property type="match status" value="1"/>
</dbReference>
<sequence>MIQLATTTESLNTFKISDYLDVTNNNNTTTNKNDKITNENNRSFKFSFERWFGTNTLNQPSTTTQRIYTRHQYYANGIEKLEEIQAVMIVLHGYGEHCTCKTVQKISGIMNMENIVVYSFNCRLFNKCIRVTITEEDSHEKIEDIRMNINFEQALMDIASAIEDVSICFPAFKFPNLKILLLGYSIGATLGMQFLTTTSLFDKIPDKRLNGLILISPFIYHGLEDEKSQTLEKTSEWTQPSETWSSYFLKKASYWIPNYQMLHFEKEKIKKDFSKDSELLEMLENDPVIRENASFHSVSPSSYHLLPPCTAIFAQQTLEAMKEIEKVLSEKIVSLSRKSNNLRVLFLHGINDALSPVVNSSIKWHQALNQQAEFNNISSQLILYENRKHYFLLDRESEQVFNDMVQFIKSHCLN</sequence>
<organism evidence="2 3">
    <name type="scientific">Naegleria fowleri</name>
    <name type="common">Brain eating amoeba</name>
    <dbReference type="NCBI Taxonomy" id="5763"/>
    <lineage>
        <taxon>Eukaryota</taxon>
        <taxon>Discoba</taxon>
        <taxon>Heterolobosea</taxon>
        <taxon>Tetramitia</taxon>
        <taxon>Eutetramitia</taxon>
        <taxon>Vahlkampfiidae</taxon>
        <taxon>Naegleria</taxon>
    </lineage>
</organism>
<keyword evidence="3" id="KW-1185">Reference proteome</keyword>
<dbReference type="PANTHER" id="PTHR11614">
    <property type="entry name" value="PHOSPHOLIPASE-RELATED"/>
    <property type="match status" value="1"/>
</dbReference>
<dbReference type="SUPFAM" id="SSF53474">
    <property type="entry name" value="alpha/beta-Hydrolases"/>
    <property type="match status" value="1"/>
</dbReference>
<dbReference type="VEuPathDB" id="AmoebaDB:NF0120610"/>
<dbReference type="EMBL" id="VFQX01000070">
    <property type="protein sequence ID" value="KAF0972221.1"/>
    <property type="molecule type" value="Genomic_DNA"/>
</dbReference>
<evidence type="ECO:0000259" key="1">
    <source>
        <dbReference type="Pfam" id="PF12146"/>
    </source>
</evidence>
<proteinExistence type="predicted"/>
<dbReference type="RefSeq" id="XP_044556936.1">
    <property type="nucleotide sequence ID" value="XM_044713497.1"/>
</dbReference>
<accession>A0A6A5BBU6</accession>
<dbReference type="InterPro" id="IPR051044">
    <property type="entry name" value="MAG_DAG_Lipase"/>
</dbReference>
<feature type="domain" description="Serine aminopeptidase S33" evidence="1">
    <location>
        <begin position="83"/>
        <end position="395"/>
    </location>
</feature>
<dbReference type="VEuPathDB" id="AmoebaDB:NfTy_062800"/>
<dbReference type="InterPro" id="IPR029058">
    <property type="entry name" value="AB_hydrolase_fold"/>
</dbReference>
<name>A0A6A5BBU6_NAEFO</name>
<dbReference type="OrthoDB" id="2498029at2759"/>
<reference evidence="2 3" key="1">
    <citation type="journal article" date="2019" name="Sci. Rep.">
        <title>Nanopore sequencing improves the draft genome of the human pathogenic amoeba Naegleria fowleri.</title>
        <authorList>
            <person name="Liechti N."/>
            <person name="Schurch N."/>
            <person name="Bruggmann R."/>
            <person name="Wittwer M."/>
        </authorList>
    </citation>
    <scope>NUCLEOTIDE SEQUENCE [LARGE SCALE GENOMIC DNA]</scope>
    <source>
        <strain evidence="2 3">ATCC 30894</strain>
    </source>
</reference>
<dbReference type="Pfam" id="PF12146">
    <property type="entry name" value="Hydrolase_4"/>
    <property type="match status" value="1"/>
</dbReference>
<protein>
    <recommendedName>
        <fullName evidence="1">Serine aminopeptidase S33 domain-containing protein</fullName>
    </recommendedName>
</protein>